<feature type="transmembrane region" description="Helical" evidence="1">
    <location>
        <begin position="67"/>
        <end position="88"/>
    </location>
</feature>
<name>X1CK44_9ZZZZ</name>
<gene>
    <name evidence="2" type="ORF">S01H4_31975</name>
</gene>
<reference evidence="2" key="1">
    <citation type="journal article" date="2014" name="Front. Microbiol.">
        <title>High frequency of phylogenetically diverse reductive dehalogenase-homologous genes in deep subseafloor sedimentary metagenomes.</title>
        <authorList>
            <person name="Kawai M."/>
            <person name="Futagami T."/>
            <person name="Toyoda A."/>
            <person name="Takaki Y."/>
            <person name="Nishi S."/>
            <person name="Hori S."/>
            <person name="Arai W."/>
            <person name="Tsubouchi T."/>
            <person name="Morono Y."/>
            <person name="Uchiyama I."/>
            <person name="Ito T."/>
            <person name="Fujiyama A."/>
            <person name="Inagaki F."/>
            <person name="Takami H."/>
        </authorList>
    </citation>
    <scope>NUCLEOTIDE SEQUENCE</scope>
    <source>
        <strain evidence="2">Expedition CK06-06</strain>
    </source>
</reference>
<accession>X1CK44</accession>
<sequence>MENTIFSIVKDIFKKEYDKFVSFCRKRKIFVVIFLILLILVIVDFEFRQPPITLLLLNAFIDCLKQIPQWLTNLVFGAWLIFLTFIVLSSRRWELTFRGDFFDDFRKGLRSTEWEWYGGLENRRRSGQKCVKCD</sequence>
<proteinExistence type="predicted"/>
<feature type="transmembrane region" description="Helical" evidence="1">
    <location>
        <begin position="29"/>
        <end position="47"/>
    </location>
</feature>
<dbReference type="EMBL" id="BART01016660">
    <property type="protein sequence ID" value="GAG84561.1"/>
    <property type="molecule type" value="Genomic_DNA"/>
</dbReference>
<keyword evidence="1" id="KW-0812">Transmembrane</keyword>
<evidence type="ECO:0000313" key="2">
    <source>
        <dbReference type="EMBL" id="GAG84561.1"/>
    </source>
</evidence>
<keyword evidence="1" id="KW-0472">Membrane</keyword>
<evidence type="ECO:0000256" key="1">
    <source>
        <dbReference type="SAM" id="Phobius"/>
    </source>
</evidence>
<dbReference type="AlphaFoldDB" id="X1CK44"/>
<keyword evidence="1" id="KW-1133">Transmembrane helix</keyword>
<comment type="caution">
    <text evidence="2">The sequence shown here is derived from an EMBL/GenBank/DDBJ whole genome shotgun (WGS) entry which is preliminary data.</text>
</comment>
<protein>
    <submittedName>
        <fullName evidence="2">Uncharacterized protein</fullName>
    </submittedName>
</protein>
<organism evidence="2">
    <name type="scientific">marine sediment metagenome</name>
    <dbReference type="NCBI Taxonomy" id="412755"/>
    <lineage>
        <taxon>unclassified sequences</taxon>
        <taxon>metagenomes</taxon>
        <taxon>ecological metagenomes</taxon>
    </lineage>
</organism>